<dbReference type="PANTHER" id="PTHR10133:SF27">
    <property type="entry name" value="DNA POLYMERASE NU"/>
    <property type="match status" value="1"/>
</dbReference>
<comment type="function">
    <text evidence="11">In addition to polymerase activity, this DNA polymerase exhibits 5'-3' exonuclease activity.</text>
</comment>
<gene>
    <name evidence="11 15" type="primary">polA</name>
    <name evidence="15" type="ORF">CBG54_07080</name>
</gene>
<feature type="domain" description="Helix-hairpin-helix DNA-binding motif class 1" evidence="12">
    <location>
        <begin position="221"/>
        <end position="240"/>
    </location>
</feature>
<evidence type="ECO:0000256" key="10">
    <source>
        <dbReference type="NCBIfam" id="TIGR00593"/>
    </source>
</evidence>
<feature type="domain" description="DNA-directed DNA polymerase family A palm" evidence="14">
    <location>
        <begin position="891"/>
        <end position="1097"/>
    </location>
</feature>
<keyword evidence="8 11" id="KW-0234">DNA repair</keyword>
<dbReference type="EMBL" id="NIRN01000001">
    <property type="protein sequence ID" value="PHI06820.1"/>
    <property type="molecule type" value="Genomic_DNA"/>
</dbReference>
<dbReference type="Pfam" id="PF00476">
    <property type="entry name" value="DNA_pol_A"/>
    <property type="match status" value="1"/>
</dbReference>
<dbReference type="GO" id="GO:0008409">
    <property type="term" value="F:5'-3' exonuclease activity"/>
    <property type="evidence" value="ECO:0007669"/>
    <property type="project" value="UniProtKB-UniRule"/>
</dbReference>
<dbReference type="PRINTS" id="PR00868">
    <property type="entry name" value="DNAPOLI"/>
</dbReference>
<dbReference type="InterPro" id="IPR043502">
    <property type="entry name" value="DNA/RNA_pol_sf"/>
</dbReference>
<keyword evidence="11" id="KW-0269">Exonuclease</keyword>
<evidence type="ECO:0000256" key="7">
    <source>
        <dbReference type="ARBA" id="ARBA00023125"/>
    </source>
</evidence>
<sequence>MKKAVLLDVSAIMYRAYFANMNFRTKNEPTGAVYGFINTLLSIINEFKPDYMAAAFDVKRSSLKRTEIYSDYKSNRQSAPEDLITQIPRIEEVLDAFNINRYKIDGYEADDVLGSLAKKIAKQDIEVIIVTGDKDLSQLVEKNITVALLGKGTEGEKFGTLKNSDDVVNYLGVVPEKIPDLFGLIGDKSDGIPGVTKIGEKKALAIFSQYDSLEKIYENIDNLKNIDGIGPSLIKNLINEKDIAFMSRELAKIFTNLDINVEEDGLQYRMDRERLYSLCKALEFKMFIKKLGLEEIKKKRIIILDQKASFYKSEEILNIKNDFKTDYFIMTMKKNIKVEGIFEYFNLTNYNKKENRSIIAVGSLAKKLAIQDEIIIVTENDLLLQIIEKNITIAIPDKKNKGKYNILKTLQNISNYIGLNIIPERIPDFFAIIGTKKTEKINGLSEKKVKKIFSYYNSLEEIYDNIDKLKNIDGIGKSTIEKLKNEKDKIFKNREILIIPIDTNINIDNLFKKNLEEKPQNPTLFSLEDIGKKKESPKVVEEQKEVEFKKEINLNLSNRELLIVDNENSLNEQKEYLNNYKKIASIYYEELGIIISTEDKDFYFPLNHGGLLAKNINKNLVVNFISELDIKFISYNFKALLNLGISFKFMYMDMMIAYHLISSQTKIDPIMAIIEYSKLEPKDFKATFGKVNVELITAQDFSKYLSDISTGILAIYDELNYLLKKEDLYKVLMENEMPLIPVLSLMERKGIEIDVQYFKNYSFELDKELLRIEKAIYEEAGEEFNINSPKQLGDILFVKMNLPSGKKTKTGYSTDVMVLEDLESYGYNIARLLLDYRKLNKLKTTYVDTLPLLVDENSRIHTSFNQIGTATGRLSSSEPNLQNIPVKTDDGIKIREGFIAGEGKVLMSIDYSQVELRVLTSMSKDENLIEAYREEKDLHDLTARRIFNLSDSEAVSREQRTIAKIINFSIIYGKTPFGLAKELKIPVKDASEYIKKYFEQYPRVTTFEKEVIEFGEEHGYVKTLFGRKRYISGIDSKNKTIKSQAERMAVNTVIQGTAAEVLKKVMVKVYDVLKDKEDIALLLQVHDELIFEVEKSSVEKYSEILADIMKNTVQLEDVKLNININIGKNWAEAK</sequence>
<dbReference type="InterPro" id="IPR018320">
    <property type="entry name" value="DNA_polymerase_1"/>
</dbReference>
<dbReference type="InterPro" id="IPR036397">
    <property type="entry name" value="RNaseH_sf"/>
</dbReference>
<dbReference type="Gene3D" id="1.20.1060.10">
    <property type="entry name" value="Taq DNA Polymerase, Chain T, domain 4"/>
    <property type="match status" value="1"/>
</dbReference>
<evidence type="ECO:0000259" key="13">
    <source>
        <dbReference type="SMART" id="SM00475"/>
    </source>
</evidence>
<feature type="domain" description="5'-3' exonuclease" evidence="13">
    <location>
        <begin position="2"/>
        <end position="269"/>
    </location>
</feature>
<keyword evidence="5 11" id="KW-0227">DNA damage</keyword>
<dbReference type="InterPro" id="IPR029060">
    <property type="entry name" value="PIN-like_dom_sf"/>
</dbReference>
<accession>A0A2C6A543</accession>
<dbReference type="PANTHER" id="PTHR10133">
    <property type="entry name" value="DNA POLYMERASE I"/>
    <property type="match status" value="1"/>
</dbReference>
<feature type="domain" description="Helix-hairpin-helix DNA-binding motif class 1" evidence="12">
    <location>
        <begin position="467"/>
        <end position="486"/>
    </location>
</feature>
<dbReference type="InterPro" id="IPR020045">
    <property type="entry name" value="DNA_polI_H3TH"/>
</dbReference>
<dbReference type="NCBIfam" id="TIGR00593">
    <property type="entry name" value="pola"/>
    <property type="match status" value="1"/>
</dbReference>
<dbReference type="InterPro" id="IPR001098">
    <property type="entry name" value="DNA-dir_DNA_pol_A_palm_dom"/>
</dbReference>
<dbReference type="Pfam" id="PF01367">
    <property type="entry name" value="5_3_exonuc"/>
    <property type="match status" value="1"/>
</dbReference>
<keyword evidence="2 11" id="KW-0808">Transferase</keyword>
<dbReference type="InterPro" id="IPR003583">
    <property type="entry name" value="Hlx-hairpin-Hlx_DNA-bd_motif"/>
</dbReference>
<dbReference type="CDD" id="cd08637">
    <property type="entry name" value="DNA_pol_A_pol_I_C"/>
    <property type="match status" value="1"/>
</dbReference>
<dbReference type="InterPro" id="IPR036279">
    <property type="entry name" value="5-3_exonuclease_C_sf"/>
</dbReference>
<evidence type="ECO:0000256" key="9">
    <source>
        <dbReference type="ARBA" id="ARBA00049244"/>
    </source>
</evidence>
<proteinExistence type="inferred from homology"/>
<dbReference type="InterPro" id="IPR020046">
    <property type="entry name" value="5-3_exonucl_a-hlix_arch_N"/>
</dbReference>
<dbReference type="GO" id="GO:0003677">
    <property type="term" value="F:DNA binding"/>
    <property type="evidence" value="ECO:0007669"/>
    <property type="project" value="UniProtKB-UniRule"/>
</dbReference>
<evidence type="ECO:0000256" key="1">
    <source>
        <dbReference type="ARBA" id="ARBA00007705"/>
    </source>
</evidence>
<dbReference type="InterPro" id="IPR002298">
    <property type="entry name" value="DNA_polymerase_A"/>
</dbReference>
<dbReference type="GO" id="GO:0006261">
    <property type="term" value="P:DNA-templated DNA replication"/>
    <property type="evidence" value="ECO:0007669"/>
    <property type="project" value="UniProtKB-UniRule"/>
</dbReference>
<organism evidence="15 16">
    <name type="scientific">Fusobacterium nucleatum subsp. polymorphum</name>
    <name type="common">Fusobacterium polymorphum</name>
    <dbReference type="NCBI Taxonomy" id="76857"/>
    <lineage>
        <taxon>Bacteria</taxon>
        <taxon>Fusobacteriati</taxon>
        <taxon>Fusobacteriota</taxon>
        <taxon>Fusobacteriia</taxon>
        <taxon>Fusobacteriales</taxon>
        <taxon>Fusobacteriaceae</taxon>
        <taxon>Fusobacterium</taxon>
    </lineage>
</organism>
<evidence type="ECO:0000256" key="3">
    <source>
        <dbReference type="ARBA" id="ARBA00022695"/>
    </source>
</evidence>
<dbReference type="EC" id="2.7.7.7" evidence="10 11"/>
<dbReference type="Gene3D" id="1.10.150.20">
    <property type="entry name" value="5' to 3' exonuclease, C-terminal subdomain"/>
    <property type="match status" value="3"/>
</dbReference>
<dbReference type="Proteomes" id="UP000224182">
    <property type="component" value="Unassembled WGS sequence"/>
</dbReference>
<dbReference type="AlphaFoldDB" id="A0A2C6A543"/>
<comment type="catalytic activity">
    <reaction evidence="9 11">
        <text>DNA(n) + a 2'-deoxyribonucleoside 5'-triphosphate = DNA(n+1) + diphosphate</text>
        <dbReference type="Rhea" id="RHEA:22508"/>
        <dbReference type="Rhea" id="RHEA-COMP:17339"/>
        <dbReference type="Rhea" id="RHEA-COMP:17340"/>
        <dbReference type="ChEBI" id="CHEBI:33019"/>
        <dbReference type="ChEBI" id="CHEBI:61560"/>
        <dbReference type="ChEBI" id="CHEBI:173112"/>
        <dbReference type="EC" id="2.7.7.7"/>
    </reaction>
</comment>
<dbReference type="SMART" id="SM00279">
    <property type="entry name" value="HhH2"/>
    <property type="match status" value="2"/>
</dbReference>
<dbReference type="CDD" id="cd09859">
    <property type="entry name" value="PIN_53EXO"/>
    <property type="match status" value="1"/>
</dbReference>
<keyword evidence="6 11" id="KW-0239">DNA-directed DNA polymerase</keyword>
<evidence type="ECO:0000256" key="5">
    <source>
        <dbReference type="ARBA" id="ARBA00022763"/>
    </source>
</evidence>
<keyword evidence="11" id="KW-0378">Hydrolase</keyword>
<dbReference type="GO" id="GO:0003887">
    <property type="term" value="F:DNA-directed DNA polymerase activity"/>
    <property type="evidence" value="ECO:0007669"/>
    <property type="project" value="UniProtKB-UniRule"/>
</dbReference>
<feature type="domain" description="Helix-hairpin-helix DNA-binding motif class 1" evidence="12">
    <location>
        <begin position="436"/>
        <end position="455"/>
    </location>
</feature>
<dbReference type="SMART" id="SM00278">
    <property type="entry name" value="HhH1"/>
    <property type="match status" value="4"/>
</dbReference>
<dbReference type="SUPFAM" id="SSF47807">
    <property type="entry name" value="5' to 3' exonuclease, C-terminal subdomain"/>
    <property type="match status" value="2"/>
</dbReference>
<evidence type="ECO:0000259" key="14">
    <source>
        <dbReference type="SMART" id="SM00482"/>
    </source>
</evidence>
<dbReference type="SUPFAM" id="SSF53098">
    <property type="entry name" value="Ribonuclease H-like"/>
    <property type="match status" value="1"/>
</dbReference>
<dbReference type="Gene3D" id="3.30.420.10">
    <property type="entry name" value="Ribonuclease H-like superfamily/Ribonuclease H"/>
    <property type="match status" value="1"/>
</dbReference>
<dbReference type="Gene3D" id="3.30.70.370">
    <property type="match status" value="1"/>
</dbReference>
<dbReference type="SUPFAM" id="SSF88723">
    <property type="entry name" value="PIN domain-like"/>
    <property type="match status" value="1"/>
</dbReference>
<evidence type="ECO:0000313" key="15">
    <source>
        <dbReference type="EMBL" id="PHI06820.1"/>
    </source>
</evidence>
<dbReference type="InterPro" id="IPR002421">
    <property type="entry name" value="5-3_exonuclease"/>
</dbReference>
<dbReference type="FunFam" id="1.10.150.20:FF:000002">
    <property type="entry name" value="DNA polymerase I"/>
    <property type="match status" value="1"/>
</dbReference>
<dbReference type="RefSeq" id="WP_261790511.1">
    <property type="nucleotide sequence ID" value="NZ_CP077110.1"/>
</dbReference>
<name>A0A2C6A543_FUSNP</name>
<comment type="similarity">
    <text evidence="1 11">Belongs to the DNA polymerase type-A family.</text>
</comment>
<keyword evidence="4 11" id="KW-0235">DNA replication</keyword>
<evidence type="ECO:0000259" key="12">
    <source>
        <dbReference type="SMART" id="SM00278"/>
    </source>
</evidence>
<dbReference type="FunFam" id="1.10.150.20:FF:000003">
    <property type="entry name" value="DNA polymerase I"/>
    <property type="match status" value="1"/>
</dbReference>
<protein>
    <recommendedName>
        <fullName evidence="10 11">DNA polymerase I</fullName>
        <ecNumber evidence="10 11">2.7.7.7</ecNumber>
    </recommendedName>
</protein>
<dbReference type="SMART" id="SM00482">
    <property type="entry name" value="POLAc"/>
    <property type="match status" value="1"/>
</dbReference>
<dbReference type="SMART" id="SM00475">
    <property type="entry name" value="53EXOc"/>
    <property type="match status" value="1"/>
</dbReference>
<dbReference type="Pfam" id="PF02739">
    <property type="entry name" value="5_3_exonuc_N"/>
    <property type="match status" value="1"/>
</dbReference>
<keyword evidence="11" id="KW-0540">Nuclease</keyword>
<reference evidence="15 16" key="1">
    <citation type="submission" date="2017-06" db="EMBL/GenBank/DDBJ databases">
        <title>Draft genome sequence of Fusobacterium nucleatum subsp. polymorphum KCOM 1271 (=ChDC F305).</title>
        <authorList>
            <person name="Kook J.-K."/>
            <person name="Park S.-N."/>
            <person name="Lim Y.K."/>
            <person name="Roh H."/>
        </authorList>
    </citation>
    <scope>NUCLEOTIDE SEQUENCE [LARGE SCALE GENOMIC DNA]</scope>
    <source>
        <strain evidence="16">KCOM 1271 (ChDC F305)</strain>
    </source>
</reference>
<dbReference type="InterPro" id="IPR008918">
    <property type="entry name" value="HhH2"/>
</dbReference>
<dbReference type="FunFam" id="1.20.1060.10:FF:000001">
    <property type="entry name" value="DNA polymerase I"/>
    <property type="match status" value="1"/>
</dbReference>
<dbReference type="GO" id="GO:0006302">
    <property type="term" value="P:double-strand break repair"/>
    <property type="evidence" value="ECO:0007669"/>
    <property type="project" value="TreeGrafter"/>
</dbReference>
<keyword evidence="3 11" id="KW-0548">Nucleotidyltransferase</keyword>
<evidence type="ECO:0000256" key="11">
    <source>
        <dbReference type="RuleBase" id="RU004460"/>
    </source>
</evidence>
<evidence type="ECO:0000256" key="8">
    <source>
        <dbReference type="ARBA" id="ARBA00023204"/>
    </source>
</evidence>
<feature type="domain" description="Helix-hairpin-helix DNA-binding motif class 1" evidence="12">
    <location>
        <begin position="190"/>
        <end position="209"/>
    </location>
</feature>
<dbReference type="CDD" id="cd09898">
    <property type="entry name" value="H3TH_53EXO"/>
    <property type="match status" value="1"/>
</dbReference>
<evidence type="ECO:0000256" key="6">
    <source>
        <dbReference type="ARBA" id="ARBA00022932"/>
    </source>
</evidence>
<evidence type="ECO:0000313" key="16">
    <source>
        <dbReference type="Proteomes" id="UP000224182"/>
    </source>
</evidence>
<dbReference type="SUPFAM" id="SSF56672">
    <property type="entry name" value="DNA/RNA polymerases"/>
    <property type="match status" value="1"/>
</dbReference>
<evidence type="ECO:0000256" key="2">
    <source>
        <dbReference type="ARBA" id="ARBA00022679"/>
    </source>
</evidence>
<keyword evidence="7 11" id="KW-0238">DNA-binding</keyword>
<dbReference type="Gene3D" id="3.40.50.1010">
    <property type="entry name" value="5'-nuclease"/>
    <property type="match status" value="1"/>
</dbReference>
<dbReference type="InterPro" id="IPR012337">
    <property type="entry name" value="RNaseH-like_sf"/>
</dbReference>
<comment type="caution">
    <text evidence="15">The sequence shown here is derived from an EMBL/GenBank/DDBJ whole genome shotgun (WGS) entry which is preliminary data.</text>
</comment>
<evidence type="ECO:0000256" key="4">
    <source>
        <dbReference type="ARBA" id="ARBA00022705"/>
    </source>
</evidence>
<dbReference type="Pfam" id="PF14520">
    <property type="entry name" value="HHH_5"/>
    <property type="match status" value="1"/>
</dbReference>